<organism evidence="5 6">
    <name type="scientific">Carpediemonas membranifera</name>
    <dbReference type="NCBI Taxonomy" id="201153"/>
    <lineage>
        <taxon>Eukaryota</taxon>
        <taxon>Metamonada</taxon>
        <taxon>Carpediemonas-like organisms</taxon>
        <taxon>Carpediemonas</taxon>
    </lineage>
</organism>
<dbReference type="SUPFAM" id="SSF46689">
    <property type="entry name" value="Homeodomain-like"/>
    <property type="match status" value="1"/>
</dbReference>
<dbReference type="Gene3D" id="1.10.10.60">
    <property type="entry name" value="Homeodomain-like"/>
    <property type="match status" value="1"/>
</dbReference>
<dbReference type="GO" id="GO:0003677">
    <property type="term" value="F:DNA binding"/>
    <property type="evidence" value="ECO:0007669"/>
    <property type="project" value="UniProtKB-UniRule"/>
</dbReference>
<dbReference type="EMBL" id="JAHDYR010000038">
    <property type="protein sequence ID" value="KAG9392541.1"/>
    <property type="molecule type" value="Genomic_DNA"/>
</dbReference>
<dbReference type="InterPro" id="IPR001356">
    <property type="entry name" value="HD"/>
</dbReference>
<comment type="subcellular location">
    <subcellularLocation>
        <location evidence="1 2">Nucleus</location>
    </subcellularLocation>
</comment>
<feature type="compositionally biased region" description="Basic and acidic residues" evidence="3">
    <location>
        <begin position="64"/>
        <end position="74"/>
    </location>
</feature>
<keyword evidence="1 2" id="KW-0238">DNA-binding</keyword>
<reference evidence="5" key="1">
    <citation type="submission" date="2021-05" db="EMBL/GenBank/DDBJ databases">
        <title>A free-living protist that lacks canonical eukaryotic 1 DNA replication and segregation systems.</title>
        <authorList>
            <person name="Salas-Leiva D.E."/>
            <person name="Tromer E.C."/>
            <person name="Curtis B.A."/>
            <person name="Jerlstrom-Hultqvist J."/>
            <person name="Kolisko M."/>
            <person name="Yi Z."/>
            <person name="Salas-Leiva J.S."/>
            <person name="Gallot-Lavallee L."/>
            <person name="Kops G.J.P.L."/>
            <person name="Archibald J.M."/>
            <person name="Simpson A.G.B."/>
            <person name="Roger A.J."/>
        </authorList>
    </citation>
    <scope>NUCLEOTIDE SEQUENCE</scope>
    <source>
        <strain evidence="5">BICM</strain>
    </source>
</reference>
<evidence type="ECO:0000256" key="3">
    <source>
        <dbReference type="SAM" id="MobiDB-lite"/>
    </source>
</evidence>
<feature type="compositionally biased region" description="Basic and acidic residues" evidence="3">
    <location>
        <begin position="81"/>
        <end position="101"/>
    </location>
</feature>
<name>A0A8J6BWK7_9EUKA</name>
<dbReference type="PROSITE" id="PS50071">
    <property type="entry name" value="HOMEOBOX_2"/>
    <property type="match status" value="1"/>
</dbReference>
<feature type="region of interest" description="Disordered" evidence="3">
    <location>
        <begin position="1"/>
        <end position="106"/>
    </location>
</feature>
<comment type="caution">
    <text evidence="5">The sequence shown here is derived from an EMBL/GenBank/DDBJ whole genome shotgun (WGS) entry which is preliminary data.</text>
</comment>
<feature type="domain" description="Homeobox" evidence="4">
    <location>
        <begin position="101"/>
        <end position="157"/>
    </location>
</feature>
<proteinExistence type="predicted"/>
<evidence type="ECO:0000256" key="2">
    <source>
        <dbReference type="RuleBase" id="RU000682"/>
    </source>
</evidence>
<dbReference type="Proteomes" id="UP000717585">
    <property type="component" value="Unassembled WGS sequence"/>
</dbReference>
<protein>
    <submittedName>
        <fullName evidence="5">Homeobox domain</fullName>
    </submittedName>
</protein>
<feature type="DNA-binding region" description="Homeobox" evidence="1">
    <location>
        <begin position="103"/>
        <end position="158"/>
    </location>
</feature>
<evidence type="ECO:0000256" key="1">
    <source>
        <dbReference type="PROSITE-ProRule" id="PRU00108"/>
    </source>
</evidence>
<dbReference type="SMART" id="SM00389">
    <property type="entry name" value="HOX"/>
    <property type="match status" value="1"/>
</dbReference>
<feature type="compositionally biased region" description="Basic and acidic residues" evidence="3">
    <location>
        <begin position="1"/>
        <end position="10"/>
    </location>
</feature>
<dbReference type="Pfam" id="PF00046">
    <property type="entry name" value="Homeodomain"/>
    <property type="match status" value="1"/>
</dbReference>
<keyword evidence="6" id="KW-1185">Reference proteome</keyword>
<dbReference type="AlphaFoldDB" id="A0A8J6BWK7"/>
<keyword evidence="1 2" id="KW-0539">Nucleus</keyword>
<dbReference type="GO" id="GO:0005634">
    <property type="term" value="C:nucleus"/>
    <property type="evidence" value="ECO:0007669"/>
    <property type="project" value="UniProtKB-SubCell"/>
</dbReference>
<keyword evidence="1 2" id="KW-0371">Homeobox</keyword>
<dbReference type="CDD" id="cd00086">
    <property type="entry name" value="homeodomain"/>
    <property type="match status" value="1"/>
</dbReference>
<evidence type="ECO:0000313" key="6">
    <source>
        <dbReference type="Proteomes" id="UP000717585"/>
    </source>
</evidence>
<accession>A0A8J6BWK7</accession>
<gene>
    <name evidence="5" type="ORF">J8273_5546</name>
</gene>
<evidence type="ECO:0000313" key="5">
    <source>
        <dbReference type="EMBL" id="KAG9392541.1"/>
    </source>
</evidence>
<sequence>MSLAPDEHTHTPTGPDVSPFVSSVAPLLPKQPENGSEKHISLLPKIPVEPDHAPSAPPMPTLLVDKEARDEEKNATWPGDFKPELPHKPGTFRDRRRENGGIRKQRGKAFNPMQYSVLYHCHKAQAYPSREAIAAIATYANLDTAKVKVWFQNARQRGIPDVALMPLPVDPLDIMAGKVTSELPIQPYHEGPHEILPPPFIPPLEKLDVGVQCSLIPSRFLEMLERGELDHLDR</sequence>
<dbReference type="InterPro" id="IPR009057">
    <property type="entry name" value="Homeodomain-like_sf"/>
</dbReference>
<evidence type="ECO:0000259" key="4">
    <source>
        <dbReference type="PROSITE" id="PS50071"/>
    </source>
</evidence>